<dbReference type="AlphaFoldDB" id="A0A4R6QNP6"/>
<feature type="transmembrane region" description="Helical" evidence="1">
    <location>
        <begin position="182"/>
        <end position="203"/>
    </location>
</feature>
<gene>
    <name evidence="2" type="ORF">DES47_103523</name>
</gene>
<feature type="transmembrane region" description="Helical" evidence="1">
    <location>
        <begin position="155"/>
        <end position="176"/>
    </location>
</feature>
<feature type="transmembrane region" description="Helical" evidence="1">
    <location>
        <begin position="126"/>
        <end position="148"/>
    </location>
</feature>
<feature type="transmembrane region" description="Helical" evidence="1">
    <location>
        <begin position="51"/>
        <end position="73"/>
    </location>
</feature>
<proteinExistence type="predicted"/>
<evidence type="ECO:0000313" key="3">
    <source>
        <dbReference type="Proteomes" id="UP000295361"/>
    </source>
</evidence>
<dbReference type="InParanoid" id="A0A4R6QNP6"/>
<dbReference type="OrthoDB" id="8159487at2"/>
<dbReference type="EMBL" id="SNXS01000003">
    <property type="protein sequence ID" value="TDP71542.1"/>
    <property type="molecule type" value="Genomic_DNA"/>
</dbReference>
<name>A0A4R6QNP6_9BURK</name>
<protein>
    <submittedName>
        <fullName evidence="2">Uncharacterized protein DUF998</fullName>
    </submittedName>
</protein>
<evidence type="ECO:0000313" key="2">
    <source>
        <dbReference type="EMBL" id="TDP71542.1"/>
    </source>
</evidence>
<comment type="caution">
    <text evidence="2">The sequence shown here is derived from an EMBL/GenBank/DDBJ whole genome shotgun (WGS) entry which is preliminary data.</text>
</comment>
<keyword evidence="1" id="KW-0812">Transmembrane</keyword>
<keyword evidence="1" id="KW-1133">Transmembrane helix</keyword>
<dbReference type="RefSeq" id="WP_133701313.1">
    <property type="nucleotide sequence ID" value="NZ_SNXS01000003.1"/>
</dbReference>
<feature type="transmembrane region" description="Helical" evidence="1">
    <location>
        <begin position="12"/>
        <end position="31"/>
    </location>
</feature>
<reference evidence="2 3" key="1">
    <citation type="submission" date="2019-03" db="EMBL/GenBank/DDBJ databases">
        <title>Genomic Encyclopedia of Type Strains, Phase IV (KMG-IV): sequencing the most valuable type-strain genomes for metagenomic binning, comparative biology and taxonomic classification.</title>
        <authorList>
            <person name="Goeker M."/>
        </authorList>
    </citation>
    <scope>NUCLEOTIDE SEQUENCE [LARGE SCALE GENOMIC DNA]</scope>
    <source>
        <strain evidence="2 3">DSM 16998</strain>
    </source>
</reference>
<organism evidence="2 3">
    <name type="scientific">Roseateles toxinivorans</name>
    <dbReference type="NCBI Taxonomy" id="270368"/>
    <lineage>
        <taxon>Bacteria</taxon>
        <taxon>Pseudomonadati</taxon>
        <taxon>Pseudomonadota</taxon>
        <taxon>Betaproteobacteria</taxon>
        <taxon>Burkholderiales</taxon>
        <taxon>Sphaerotilaceae</taxon>
        <taxon>Roseateles</taxon>
    </lineage>
</organism>
<accession>A0A4R6QNP6</accession>
<feature type="transmembrane region" description="Helical" evidence="1">
    <location>
        <begin position="85"/>
        <end position="106"/>
    </location>
</feature>
<evidence type="ECO:0000256" key="1">
    <source>
        <dbReference type="SAM" id="Phobius"/>
    </source>
</evidence>
<sequence length="207" mass="21285">MANDQTTQSLLMAGITAAGIFFLVATIESLIRPGFNLSKHAVSMLSLGDRGWLMMATFIISGTLTMMFAAGVWRATGAVAAPVLLGLYGLGLVMAGVFPAPAALGFPPGTPEDLQPVMNTPAVLHSIAFMLAFGSLIVACFVLAANFWAAGSMPWALFCAVAGIAMPALVGLGMSNVVATGLAFYGAGMVGWLVVVALGFKILRQGV</sequence>
<dbReference type="Pfam" id="PF06197">
    <property type="entry name" value="DUF998"/>
    <property type="match status" value="1"/>
</dbReference>
<keyword evidence="1" id="KW-0472">Membrane</keyword>
<dbReference type="InterPro" id="IPR009339">
    <property type="entry name" value="DUF998"/>
</dbReference>
<dbReference type="Proteomes" id="UP000295361">
    <property type="component" value="Unassembled WGS sequence"/>
</dbReference>
<keyword evidence="3" id="KW-1185">Reference proteome</keyword>